<dbReference type="EMBL" id="JAUTXU010000013">
    <property type="protein sequence ID" value="KAK3722435.1"/>
    <property type="molecule type" value="Genomic_DNA"/>
</dbReference>
<proteinExistence type="predicted"/>
<evidence type="ECO:0000313" key="1">
    <source>
        <dbReference type="EMBL" id="KAK3722435.1"/>
    </source>
</evidence>
<organism evidence="1 2">
    <name type="scientific">Vermiconidia calcicola</name>
    <dbReference type="NCBI Taxonomy" id="1690605"/>
    <lineage>
        <taxon>Eukaryota</taxon>
        <taxon>Fungi</taxon>
        <taxon>Dikarya</taxon>
        <taxon>Ascomycota</taxon>
        <taxon>Pezizomycotina</taxon>
        <taxon>Dothideomycetes</taxon>
        <taxon>Dothideomycetidae</taxon>
        <taxon>Mycosphaerellales</taxon>
        <taxon>Extremaceae</taxon>
        <taxon>Vermiconidia</taxon>
    </lineage>
</organism>
<accession>A0ACC3NSQ1</accession>
<keyword evidence="2" id="KW-1185">Reference proteome</keyword>
<reference evidence="1" key="1">
    <citation type="submission" date="2023-07" db="EMBL/GenBank/DDBJ databases">
        <title>Black Yeasts Isolated from many extreme environments.</title>
        <authorList>
            <person name="Coleine C."/>
            <person name="Stajich J.E."/>
            <person name="Selbmann L."/>
        </authorList>
    </citation>
    <scope>NUCLEOTIDE SEQUENCE</scope>
    <source>
        <strain evidence="1">CCFEE 5714</strain>
    </source>
</reference>
<protein>
    <submittedName>
        <fullName evidence="1">Uncharacterized protein</fullName>
    </submittedName>
</protein>
<name>A0ACC3NSQ1_9PEZI</name>
<comment type="caution">
    <text evidence="1">The sequence shown here is derived from an EMBL/GenBank/DDBJ whole genome shotgun (WGS) entry which is preliminary data.</text>
</comment>
<evidence type="ECO:0000313" key="2">
    <source>
        <dbReference type="Proteomes" id="UP001281147"/>
    </source>
</evidence>
<gene>
    <name evidence="1" type="ORF">LTR37_002427</name>
</gene>
<dbReference type="Proteomes" id="UP001281147">
    <property type="component" value="Unassembled WGS sequence"/>
</dbReference>
<sequence length="884" mass="94772">MSLAATRVSDGMRPASFLPSIKCSNCGDEIEISAMGDHICGKAPLSPKAAPASLNNAFTLRQLNAQNSKPAQPSPLQFDSPARQLRPRTSTVGSNTSSVSRRPRAPVPQINPDAANRPFLAPQPRSASPISPAASSRSLSSHGSKAPQPMRSMTSPMPRLWDRPPSPELSANLDCAFPPFPTSSDAGSRRPSVSSGRKTPTGSERGSSRTGSRQAGKFADVPSMESRSPNTKGTENTQIHTLKSGPFGPTNRRPSTSDKPQTEPKPLDRRRPSEVASSTPEEPPPLHSLDYANDSPTLPAFFSSSINENTPNSSGLGAAADEGKRIPPNRPARPTHSLPPDFLDNLRSDSASTLPSASYRPAQPAQRNNTFPTLRSSEKPEDTYALSKVPSEPPLSNEERRPPLPRAARSEPSNIPKAFPKRSQSRNEARLDYRMQDAPPVPKPVQLNRSNSSHRPSGSNSSTGSSARSAEVNDSSRGESPVTSVASSIDASSPLSVSPAQCGEDRGMHVAGLSVKAQQKPGIQAKQPKQTSSQKYASLSPPKDLPNAAEAPSTVPAAGNWPLEASVHSEMQKPVLTGARYQSNPPNEVTRTQTRPALNRSVTAPKLNLSPSAFSSDDYDPYRPKSPLPANSGQQQQQPSPHTIPRSQTSNETPFKVPDTRANIKPRSPSPQPAKTPPCVQGPPKSLTPSQHPSQAPPIPQAAPRPGLTRRPTSGGKAICRGCSHQIEGKSVKAADGRLTGRWHKSCFVCKTCQQPFTTADFYVINNHPYCEQHYHEKNGSTCAGCHRGIEGQYLETTASGSGGRSERKYHPRCFTCFDCRMVLDDDYFEIGGHVFCERHALAAMRAQPKAGSSRPPGPGGLTPPHGASSLRAERRTTRLMTMG</sequence>